<dbReference type="Gene3D" id="1.10.287.130">
    <property type="match status" value="1"/>
</dbReference>
<dbReference type="SMART" id="SM00388">
    <property type="entry name" value="HisKA"/>
    <property type="match status" value="1"/>
</dbReference>
<comment type="catalytic activity">
    <reaction evidence="1">
        <text>ATP + protein L-histidine = ADP + protein N-phospho-L-histidine.</text>
        <dbReference type="EC" id="2.7.13.3"/>
    </reaction>
</comment>
<name>A0ABQ1GJM0_9BACL</name>
<dbReference type="SUPFAM" id="SSF55874">
    <property type="entry name" value="ATPase domain of HSP90 chaperone/DNA topoisomerase II/histidine kinase"/>
    <property type="match status" value="1"/>
</dbReference>
<dbReference type="CDD" id="cd00082">
    <property type="entry name" value="HisKA"/>
    <property type="match status" value="1"/>
</dbReference>
<protein>
    <recommendedName>
        <fullName evidence="3">histidine kinase</fullName>
        <ecNumber evidence="3">2.7.13.3</ecNumber>
    </recommendedName>
</protein>
<dbReference type="EC" id="2.7.13.3" evidence="3"/>
<feature type="transmembrane region" description="Helical" evidence="11">
    <location>
        <begin position="29"/>
        <end position="52"/>
    </location>
</feature>
<dbReference type="PANTHER" id="PTHR45453:SF1">
    <property type="entry name" value="PHOSPHATE REGULON SENSOR PROTEIN PHOR"/>
    <property type="match status" value="1"/>
</dbReference>
<evidence type="ECO:0000256" key="9">
    <source>
        <dbReference type="ARBA" id="ARBA00023012"/>
    </source>
</evidence>
<dbReference type="SUPFAM" id="SSF47384">
    <property type="entry name" value="Homodimeric domain of signal transducing histidine kinase"/>
    <property type="match status" value="1"/>
</dbReference>
<keyword evidence="7" id="KW-0418">Kinase</keyword>
<evidence type="ECO:0000256" key="7">
    <source>
        <dbReference type="ARBA" id="ARBA00022777"/>
    </source>
</evidence>
<feature type="region of interest" description="Disordered" evidence="10">
    <location>
        <begin position="155"/>
        <end position="186"/>
    </location>
</feature>
<dbReference type="InterPro" id="IPR036890">
    <property type="entry name" value="HATPase_C_sf"/>
</dbReference>
<dbReference type="Pfam" id="PF00512">
    <property type="entry name" value="HisKA"/>
    <property type="match status" value="1"/>
</dbReference>
<feature type="transmembrane region" description="Helical" evidence="11">
    <location>
        <begin position="221"/>
        <end position="244"/>
    </location>
</feature>
<keyword evidence="14" id="KW-1185">Reference proteome</keyword>
<feature type="compositionally biased region" description="Low complexity" evidence="10">
    <location>
        <begin position="169"/>
        <end position="185"/>
    </location>
</feature>
<evidence type="ECO:0000313" key="13">
    <source>
        <dbReference type="EMBL" id="GGA44950.1"/>
    </source>
</evidence>
<dbReference type="Proteomes" id="UP000609323">
    <property type="component" value="Unassembled WGS sequence"/>
</dbReference>
<gene>
    <name evidence="13" type="ORF">GCM10010917_32850</name>
</gene>
<dbReference type="PRINTS" id="PR00344">
    <property type="entry name" value="BCTRLSENSOR"/>
</dbReference>
<keyword evidence="11" id="KW-1133">Transmembrane helix</keyword>
<dbReference type="InterPro" id="IPR004358">
    <property type="entry name" value="Sig_transdc_His_kin-like_C"/>
</dbReference>
<dbReference type="CDD" id="cd00075">
    <property type="entry name" value="HATPase"/>
    <property type="match status" value="1"/>
</dbReference>
<sequence length="489" mass="54760">MKDKWAILKQHLLHGDVFKRTQNKLTLQYSTVLIAFLILFVSAVYALLYFLLITEQKNELSSWIDDKTHLFHESMEHTGNYSFAENLESGYASVSAQTISYLVTTNGQQIFGSNASPELCQSIAASVSGWKPEGENIRYKTLFLEESERRLAERKHGERDFDFDSTARPGYSGSDPSGSDSASDPGRTHDVRMLLAVKNIYDNSTLLGTLYVGKDVTSQYALFRLLFMVLVVIAFLFCGLAVFLSRKMSVRAMVPIRTAYMRQKEFVADASHELRTPLSIIQASIDTLEMDEELEQDTFNRKVLGHMKEEAKRMTKLLGGMLTLARSDSEATQLNLQSVDLSEVARLTIEAFLPLVNIKSIMLDLEIPESCVVQADGERLKQLMIILLDNALKYTPDGGKVKLSIVVREEKRRTLHLSVKDTGIGIPVEEQQKVFDRFYRVDKSRTRDLGGHGLGLSIAKWITEAHGGRLDVESVPGQGSTFTVSLPAG</sequence>
<proteinExistence type="predicted"/>
<dbReference type="SMART" id="SM00387">
    <property type="entry name" value="HATPase_c"/>
    <property type="match status" value="1"/>
</dbReference>
<evidence type="ECO:0000256" key="8">
    <source>
        <dbReference type="ARBA" id="ARBA00022840"/>
    </source>
</evidence>
<organism evidence="13 14">
    <name type="scientific">Paenibacillus physcomitrellae</name>
    <dbReference type="NCBI Taxonomy" id="1619311"/>
    <lineage>
        <taxon>Bacteria</taxon>
        <taxon>Bacillati</taxon>
        <taxon>Bacillota</taxon>
        <taxon>Bacilli</taxon>
        <taxon>Bacillales</taxon>
        <taxon>Paenibacillaceae</taxon>
        <taxon>Paenibacillus</taxon>
    </lineage>
</organism>
<evidence type="ECO:0000256" key="3">
    <source>
        <dbReference type="ARBA" id="ARBA00012438"/>
    </source>
</evidence>
<dbReference type="InterPro" id="IPR003594">
    <property type="entry name" value="HATPase_dom"/>
</dbReference>
<accession>A0ABQ1GJM0</accession>
<dbReference type="PANTHER" id="PTHR45453">
    <property type="entry name" value="PHOSPHATE REGULON SENSOR PROTEIN PHOR"/>
    <property type="match status" value="1"/>
</dbReference>
<keyword evidence="9" id="KW-0902">Two-component regulatory system</keyword>
<keyword evidence="11" id="KW-0812">Transmembrane</keyword>
<dbReference type="InterPro" id="IPR036097">
    <property type="entry name" value="HisK_dim/P_sf"/>
</dbReference>
<evidence type="ECO:0000256" key="10">
    <source>
        <dbReference type="SAM" id="MobiDB-lite"/>
    </source>
</evidence>
<evidence type="ECO:0000256" key="2">
    <source>
        <dbReference type="ARBA" id="ARBA00004370"/>
    </source>
</evidence>
<evidence type="ECO:0000256" key="5">
    <source>
        <dbReference type="ARBA" id="ARBA00022679"/>
    </source>
</evidence>
<evidence type="ECO:0000256" key="11">
    <source>
        <dbReference type="SAM" id="Phobius"/>
    </source>
</evidence>
<dbReference type="InterPro" id="IPR003661">
    <property type="entry name" value="HisK_dim/P_dom"/>
</dbReference>
<dbReference type="InterPro" id="IPR005467">
    <property type="entry name" value="His_kinase_dom"/>
</dbReference>
<comment type="subcellular location">
    <subcellularLocation>
        <location evidence="2">Membrane</location>
    </subcellularLocation>
</comment>
<keyword evidence="8" id="KW-0067">ATP-binding</keyword>
<keyword evidence="6" id="KW-0547">Nucleotide-binding</keyword>
<reference evidence="14" key="1">
    <citation type="journal article" date="2019" name="Int. J. Syst. Evol. Microbiol.">
        <title>The Global Catalogue of Microorganisms (GCM) 10K type strain sequencing project: providing services to taxonomists for standard genome sequencing and annotation.</title>
        <authorList>
            <consortium name="The Broad Institute Genomics Platform"/>
            <consortium name="The Broad Institute Genome Sequencing Center for Infectious Disease"/>
            <person name="Wu L."/>
            <person name="Ma J."/>
        </authorList>
    </citation>
    <scope>NUCLEOTIDE SEQUENCE [LARGE SCALE GENOMIC DNA]</scope>
    <source>
        <strain evidence="14">CGMCC 1.15044</strain>
    </source>
</reference>
<keyword evidence="4" id="KW-0597">Phosphoprotein</keyword>
<dbReference type="InterPro" id="IPR050351">
    <property type="entry name" value="BphY/WalK/GraS-like"/>
</dbReference>
<comment type="caution">
    <text evidence="13">The sequence shown here is derived from an EMBL/GenBank/DDBJ whole genome shotgun (WGS) entry which is preliminary data.</text>
</comment>
<dbReference type="Pfam" id="PF02518">
    <property type="entry name" value="HATPase_c"/>
    <property type="match status" value="1"/>
</dbReference>
<evidence type="ECO:0000256" key="1">
    <source>
        <dbReference type="ARBA" id="ARBA00000085"/>
    </source>
</evidence>
<evidence type="ECO:0000256" key="6">
    <source>
        <dbReference type="ARBA" id="ARBA00022741"/>
    </source>
</evidence>
<dbReference type="RefSeq" id="WP_174704786.1">
    <property type="nucleotide sequence ID" value="NZ_BMHF01000012.1"/>
</dbReference>
<evidence type="ECO:0000256" key="4">
    <source>
        <dbReference type="ARBA" id="ARBA00022553"/>
    </source>
</evidence>
<dbReference type="EMBL" id="BMHF01000012">
    <property type="protein sequence ID" value="GGA44950.1"/>
    <property type="molecule type" value="Genomic_DNA"/>
</dbReference>
<evidence type="ECO:0000313" key="14">
    <source>
        <dbReference type="Proteomes" id="UP000609323"/>
    </source>
</evidence>
<dbReference type="PROSITE" id="PS50109">
    <property type="entry name" value="HIS_KIN"/>
    <property type="match status" value="1"/>
</dbReference>
<keyword evidence="5" id="KW-0808">Transferase</keyword>
<keyword evidence="11" id="KW-0472">Membrane</keyword>
<evidence type="ECO:0000259" key="12">
    <source>
        <dbReference type="PROSITE" id="PS50109"/>
    </source>
</evidence>
<dbReference type="Gene3D" id="3.30.565.10">
    <property type="entry name" value="Histidine kinase-like ATPase, C-terminal domain"/>
    <property type="match status" value="1"/>
</dbReference>
<feature type="domain" description="Histidine kinase" evidence="12">
    <location>
        <begin position="269"/>
        <end position="489"/>
    </location>
</feature>